<name>A0AAW1TW49_9CUCU</name>
<accession>A0AAW1TW49</accession>
<organism evidence="2 3">
    <name type="scientific">Henosepilachna vigintioctopunctata</name>
    <dbReference type="NCBI Taxonomy" id="420089"/>
    <lineage>
        <taxon>Eukaryota</taxon>
        <taxon>Metazoa</taxon>
        <taxon>Ecdysozoa</taxon>
        <taxon>Arthropoda</taxon>
        <taxon>Hexapoda</taxon>
        <taxon>Insecta</taxon>
        <taxon>Pterygota</taxon>
        <taxon>Neoptera</taxon>
        <taxon>Endopterygota</taxon>
        <taxon>Coleoptera</taxon>
        <taxon>Polyphaga</taxon>
        <taxon>Cucujiformia</taxon>
        <taxon>Coccinelloidea</taxon>
        <taxon>Coccinellidae</taxon>
        <taxon>Epilachninae</taxon>
        <taxon>Epilachnini</taxon>
        <taxon>Henosepilachna</taxon>
    </lineage>
</organism>
<reference evidence="2 3" key="1">
    <citation type="submission" date="2023-03" db="EMBL/GenBank/DDBJ databases">
        <title>Genome insight into feeding habits of ladybird beetles.</title>
        <authorList>
            <person name="Li H.-S."/>
            <person name="Huang Y.-H."/>
            <person name="Pang H."/>
        </authorList>
    </citation>
    <scope>NUCLEOTIDE SEQUENCE [LARGE SCALE GENOMIC DNA]</scope>
    <source>
        <strain evidence="2">SYSU_2023b</strain>
        <tissue evidence="2">Whole body</tissue>
    </source>
</reference>
<sequence>MEEPSKCSSRVGKSTGSKRSNSALSQITRGVVVASKSNLGKSMTSDRVTRPVKHEISPGILANTNQIKRKSNMSPIMGDIYGKSTACEVFPNQHINTFFAELHLLRRRISEVLSWTFCQYWSVRN</sequence>
<keyword evidence="3" id="KW-1185">Reference proteome</keyword>
<evidence type="ECO:0000313" key="2">
    <source>
        <dbReference type="EMBL" id="KAK9872835.1"/>
    </source>
</evidence>
<dbReference type="EMBL" id="JARQZJ010000013">
    <property type="protein sequence ID" value="KAK9872835.1"/>
    <property type="molecule type" value="Genomic_DNA"/>
</dbReference>
<dbReference type="AlphaFoldDB" id="A0AAW1TW49"/>
<evidence type="ECO:0000256" key="1">
    <source>
        <dbReference type="SAM" id="MobiDB-lite"/>
    </source>
</evidence>
<protein>
    <submittedName>
        <fullName evidence="2">Uncharacterized protein</fullName>
    </submittedName>
</protein>
<gene>
    <name evidence="2" type="ORF">WA026_019620</name>
</gene>
<dbReference type="Proteomes" id="UP001431783">
    <property type="component" value="Unassembled WGS sequence"/>
</dbReference>
<feature type="region of interest" description="Disordered" evidence="1">
    <location>
        <begin position="1"/>
        <end position="24"/>
    </location>
</feature>
<evidence type="ECO:0000313" key="3">
    <source>
        <dbReference type="Proteomes" id="UP001431783"/>
    </source>
</evidence>
<proteinExistence type="predicted"/>
<comment type="caution">
    <text evidence="2">The sequence shown here is derived from an EMBL/GenBank/DDBJ whole genome shotgun (WGS) entry which is preliminary data.</text>
</comment>